<dbReference type="InterPro" id="IPR052177">
    <property type="entry name" value="Divisome_Glycosyl_Hydrolase"/>
</dbReference>
<dbReference type="RefSeq" id="WP_167702793.1">
    <property type="nucleotide sequence ID" value="NZ_CP118168.1"/>
</dbReference>
<dbReference type="Pfam" id="PF02638">
    <property type="entry name" value="GHL10"/>
    <property type="match status" value="1"/>
</dbReference>
<proteinExistence type="predicted"/>
<evidence type="ECO:0000256" key="1">
    <source>
        <dbReference type="ARBA" id="ARBA00022729"/>
    </source>
</evidence>
<keyword evidence="1" id="KW-0732">Signal</keyword>
<gene>
    <name evidence="3" type="ORF">HCT46_00065</name>
</gene>
<sequence length="605" mass="69941">MYIKNRFYAYATLCFIVLGLLSCPQKPAKLNELESVRDFKGINRQNQLFFGDTIVENPHQKGSSPVKIIKNYIEPKEMVRAVWIGTISQLHYPRKNQNGTPRLKLTELQTDWIEILNTAEELNLNMIIFQVSPMLDALYASAYRPWSQFINTENRQGVAPDWADSFDLIAWMIEQTHQRGMEFHAWFNPYRVTAGGSYTISLGSDGTLEGELSVLDANNFARQNPASAYLFNKKVYLDPGLDSTLDHIDATIEEFLNLYDVDAIHFDDYFYPYPIFINGERIDFAQTLLDRESFRSNPRPFTFIEDIESEENLARYQIEATKWRNDNNDRMVQRVKAVIDTHNARTGKAVQWGISPFGIWAHQEENPLGSATPTGSTASYRDIFADSLKWSQEEWIDYIIPQIYWNFETKAAPYATLAYWWQDALKDTSTQLYIGHPNYKTGVAWNNYLDITNQIRYNAQFPAIQGSAFFSYNDLLWQPIINQASIIRNKELISLRDHMQTITLIPPKPWLDRKETLPLDFLHFHSEDLALTFHDSLLNDSRFYVIYGINKDTTSIIKVVGRNKEIAKQRIIFSPIDLLPYSEIGISIKDFSGVESSIQKISLIN</sequence>
<evidence type="ECO:0000313" key="4">
    <source>
        <dbReference type="Proteomes" id="UP000752013"/>
    </source>
</evidence>
<name>A0A968KX83_9SPIO</name>
<dbReference type="EMBL" id="JAATLK010000001">
    <property type="protein sequence ID" value="NIZ46322.1"/>
    <property type="molecule type" value="Genomic_DNA"/>
</dbReference>
<dbReference type="Gene3D" id="3.20.20.80">
    <property type="entry name" value="Glycosidases"/>
    <property type="match status" value="1"/>
</dbReference>
<dbReference type="SUPFAM" id="SSF51445">
    <property type="entry name" value="(Trans)glycosidases"/>
    <property type="match status" value="1"/>
</dbReference>
<dbReference type="InterPro" id="IPR017853">
    <property type="entry name" value="GH"/>
</dbReference>
<feature type="domain" description="Glycosyl hydrolase-like 10" evidence="2">
    <location>
        <begin position="79"/>
        <end position="446"/>
    </location>
</feature>
<accession>A0A968KX83</accession>
<dbReference type="AlphaFoldDB" id="A0A968KX83"/>
<dbReference type="PANTHER" id="PTHR43405">
    <property type="entry name" value="GLYCOSYL HYDROLASE DIGH"/>
    <property type="match status" value="1"/>
</dbReference>
<organism evidence="3 4">
    <name type="scientific">Entomospira nematocerorum</name>
    <dbReference type="NCBI Taxonomy" id="2719987"/>
    <lineage>
        <taxon>Bacteria</taxon>
        <taxon>Pseudomonadati</taxon>
        <taxon>Spirochaetota</taxon>
        <taxon>Spirochaetia</taxon>
        <taxon>Spirochaetales</taxon>
        <taxon>Spirochaetaceae</taxon>
        <taxon>Entomospira</taxon>
    </lineage>
</organism>
<keyword evidence="4" id="KW-1185">Reference proteome</keyword>
<evidence type="ECO:0000313" key="3">
    <source>
        <dbReference type="EMBL" id="NIZ46322.1"/>
    </source>
</evidence>
<dbReference type="PROSITE" id="PS51257">
    <property type="entry name" value="PROKAR_LIPOPROTEIN"/>
    <property type="match status" value="1"/>
</dbReference>
<evidence type="ECO:0000259" key="2">
    <source>
        <dbReference type="Pfam" id="PF02638"/>
    </source>
</evidence>
<comment type="caution">
    <text evidence="3">The sequence shown here is derived from an EMBL/GenBank/DDBJ whole genome shotgun (WGS) entry which is preliminary data.</text>
</comment>
<dbReference type="InterPro" id="IPR003790">
    <property type="entry name" value="GHL10"/>
</dbReference>
<dbReference type="Proteomes" id="UP000752013">
    <property type="component" value="Unassembled WGS sequence"/>
</dbReference>
<reference evidence="3" key="1">
    <citation type="submission" date="2020-03" db="EMBL/GenBank/DDBJ databases">
        <title>Spirochaetal bacteria isolated from arthropods constitute a novel genus Entomospira genus novum within the order Spirochaetales.</title>
        <authorList>
            <person name="Grana-Miraglia L."/>
            <person name="Sikutova S."/>
            <person name="Fingerle V."/>
            <person name="Sing A."/>
            <person name="Castillo-Ramirez S."/>
            <person name="Margos G."/>
            <person name="Rudolf I."/>
        </authorList>
    </citation>
    <scope>NUCLEOTIDE SEQUENCE</scope>
    <source>
        <strain evidence="3">BR208</strain>
    </source>
</reference>
<protein>
    <submittedName>
        <fullName evidence="3">Family 10 glycosylhydrolase</fullName>
    </submittedName>
</protein>
<dbReference type="PANTHER" id="PTHR43405:SF1">
    <property type="entry name" value="GLYCOSYL HYDROLASE DIGH"/>
    <property type="match status" value="1"/>
</dbReference>